<evidence type="ECO:0000313" key="2">
    <source>
        <dbReference type="Proteomes" id="UP000093858"/>
    </source>
</evidence>
<dbReference type="RefSeq" id="WP_064542322.1">
    <property type="nucleotide sequence ID" value="NZ_LWSU01000274.1"/>
</dbReference>
<proteinExistence type="predicted"/>
<dbReference type="AlphaFoldDB" id="A0A199NX03"/>
<dbReference type="EMBL" id="LWSU01000274">
    <property type="protein sequence ID" value="OAX53477.1"/>
    <property type="molecule type" value="Genomic_DNA"/>
</dbReference>
<gene>
    <name evidence="1" type="ORF">A6R73_07120</name>
</gene>
<reference evidence="1 2" key="1">
    <citation type="submission" date="2016-04" db="EMBL/GenBank/DDBJ databases">
        <title>Xanthomonas translucens phylogeny.</title>
        <authorList>
            <person name="Langlois P."/>
        </authorList>
    </citation>
    <scope>NUCLEOTIDE SEQUENCE [LARGE SCALE GENOMIC DNA]</scope>
    <source>
        <strain evidence="1 2">B99</strain>
    </source>
</reference>
<comment type="caution">
    <text evidence="1">The sequence shown here is derived from an EMBL/GenBank/DDBJ whole genome shotgun (WGS) entry which is preliminary data.</text>
</comment>
<protein>
    <submittedName>
        <fullName evidence="1">Uncharacterized protein</fullName>
    </submittedName>
</protein>
<organism evidence="1 2">
    <name type="scientific">Xanthomonas graminis pv. poae</name>
    <dbReference type="NCBI Taxonomy" id="227946"/>
    <lineage>
        <taxon>Bacteria</taxon>
        <taxon>Pseudomonadati</taxon>
        <taxon>Pseudomonadota</taxon>
        <taxon>Gammaproteobacteria</taxon>
        <taxon>Lysobacterales</taxon>
        <taxon>Lysobacteraceae</taxon>
        <taxon>Xanthomonas</taxon>
        <taxon>Xanthomonas translucens group</taxon>
        <taxon>Xanthomonas graminis</taxon>
    </lineage>
</organism>
<accession>A0A199NX03</accession>
<evidence type="ECO:0000313" key="1">
    <source>
        <dbReference type="EMBL" id="OAX53477.1"/>
    </source>
</evidence>
<dbReference type="Proteomes" id="UP000093858">
    <property type="component" value="Unassembled WGS sequence"/>
</dbReference>
<sequence length="140" mass="15047">MAVAVGKGERYALAGCLLLLALFVALALHSHVFKYRAHVSDGNSSQHGARLHISRQTARALQHAKFVGIELAGCLEWARVARLTDNGQLSQFGASPPLPVVMEVDLAAPRGCLANRPGSDAVILANETYLALFAESFIRR</sequence>
<name>A0A199NX03_9XANT</name>